<organism evidence="9 10">
    <name type="scientific">Devosia insulae DS-56</name>
    <dbReference type="NCBI Taxonomy" id="1116389"/>
    <lineage>
        <taxon>Bacteria</taxon>
        <taxon>Pseudomonadati</taxon>
        <taxon>Pseudomonadota</taxon>
        <taxon>Alphaproteobacteria</taxon>
        <taxon>Hyphomicrobiales</taxon>
        <taxon>Devosiaceae</taxon>
        <taxon>Devosia</taxon>
    </lineage>
</organism>
<dbReference type="InterPro" id="IPR000878">
    <property type="entry name" value="4pyrrol_Mease"/>
</dbReference>
<proteinExistence type="predicted"/>
<dbReference type="InterPro" id="IPR014777">
    <property type="entry name" value="4pyrrole_Mease_sub1"/>
</dbReference>
<dbReference type="InterPro" id="IPR051810">
    <property type="entry name" value="Precorrin_MeTrfase"/>
</dbReference>
<dbReference type="EMBL" id="LAJE02000202">
    <property type="protein sequence ID" value="OEO30509.1"/>
    <property type="molecule type" value="Genomic_DNA"/>
</dbReference>
<evidence type="ECO:0000256" key="1">
    <source>
        <dbReference type="ARBA" id="ARBA00004953"/>
    </source>
</evidence>
<sequence length="591" mass="62541">MSTPAIIIFADTGLDTATQIAEATGGEIYSCGQGGADALKLLPRLFSEGRPIIGVCAAGILIRLLASSLENKQKEPPVLAVSLGGASIVPLLGGHRGANRLARELADELGGHPAITTASDSKFLHSLDEPPAGWVLGTPQDAKPAMMALLLGAKLQIEGEAPFLAEAGYPVSSLGAVKVLVTEQKLRIERGVVYHPKTLVAGVGCERGADAEEVIGLIDFALRQQNLAPESLAAIASIDIKADEPALLEAARHFKVPLRLFSAAELLQERYRLKSPSDYVEETVGTPSVAEAAALKAGPLVVEKLKSDRATCAIGKALHPIDPENLGRRPGVLHLVGIGPGEAVSRTAAAVNALEQSTDWVGYELYIDLVADLRRGQVEHRYGLGEEESRVRHALELAAEGKVVSLVCSGDAQIYAMAALAYELLDATGPRAVSEVARRVNLETHPGVSAFQAASAAAGALIGHDFCCISLSDLLTPRQDILKRLDGAARADFVTALYNPRSQRRTDLIEETKRIFLEHRPPSTPVIIGSNLGRPTEKVRVVSLADFDPTEIDMLTIVMIGSSTSRTFQRGSGAVAYTPRGYAAKGAQDGN</sequence>
<dbReference type="InterPro" id="IPR002750">
    <property type="entry name" value="CobE/GbiG_C"/>
</dbReference>
<dbReference type="AlphaFoldDB" id="A0A1E5XPL0"/>
<dbReference type="SUPFAM" id="SSF53790">
    <property type="entry name" value="Tetrapyrrole methylase"/>
    <property type="match status" value="1"/>
</dbReference>
<keyword evidence="5" id="KW-0949">S-adenosyl-L-methionine</keyword>
<evidence type="ECO:0000259" key="8">
    <source>
        <dbReference type="Pfam" id="PF11760"/>
    </source>
</evidence>
<dbReference type="Gene3D" id="3.40.1010.10">
    <property type="entry name" value="Cobalt-precorrin-4 Transmethylase, Domain 1"/>
    <property type="match status" value="1"/>
</dbReference>
<evidence type="ECO:0000256" key="3">
    <source>
        <dbReference type="ARBA" id="ARBA00022603"/>
    </source>
</evidence>
<evidence type="ECO:0000259" key="6">
    <source>
        <dbReference type="Pfam" id="PF00590"/>
    </source>
</evidence>
<dbReference type="InterPro" id="IPR035996">
    <property type="entry name" value="4pyrrol_Methylase_sf"/>
</dbReference>
<dbReference type="SUPFAM" id="SSF159664">
    <property type="entry name" value="CobE/GbiG C-terminal domain-like"/>
    <property type="match status" value="1"/>
</dbReference>
<dbReference type="Pfam" id="PF01890">
    <property type="entry name" value="CbiG_C"/>
    <property type="match status" value="1"/>
</dbReference>
<protein>
    <submittedName>
        <fullName evidence="9">Precorrin-3B C(17)-methyltransferase</fullName>
    </submittedName>
</protein>
<dbReference type="CDD" id="cd11646">
    <property type="entry name" value="Precorrin_3B_C17_MT"/>
    <property type="match status" value="1"/>
</dbReference>
<dbReference type="InterPro" id="IPR036518">
    <property type="entry name" value="CobE/GbiG_C_sf"/>
</dbReference>
<dbReference type="GO" id="GO:0008168">
    <property type="term" value="F:methyltransferase activity"/>
    <property type="evidence" value="ECO:0007669"/>
    <property type="project" value="UniProtKB-KW"/>
</dbReference>
<feature type="domain" description="Tetrapyrrole methylase" evidence="6">
    <location>
        <begin position="333"/>
        <end position="547"/>
    </location>
</feature>
<evidence type="ECO:0000313" key="9">
    <source>
        <dbReference type="EMBL" id="OEO30509.1"/>
    </source>
</evidence>
<dbReference type="PANTHER" id="PTHR47036">
    <property type="entry name" value="COBALT-FACTOR III C(17)-METHYLTRANSFERASE-RELATED"/>
    <property type="match status" value="1"/>
</dbReference>
<feature type="domain" description="Cobalamin synthesis G N-terminal" evidence="8">
    <location>
        <begin position="42"/>
        <end position="120"/>
    </location>
</feature>
<dbReference type="GO" id="GO:0032259">
    <property type="term" value="P:methylation"/>
    <property type="evidence" value="ECO:0007669"/>
    <property type="project" value="UniProtKB-KW"/>
</dbReference>
<gene>
    <name evidence="9" type="ORF">VW23_020990</name>
</gene>
<dbReference type="GO" id="GO:0009236">
    <property type="term" value="P:cobalamin biosynthetic process"/>
    <property type="evidence" value="ECO:0007669"/>
    <property type="project" value="UniProtKB-UniPathway"/>
</dbReference>
<reference evidence="9 10" key="1">
    <citation type="journal article" date="2015" name="Genome Announc.">
        <title>Genome Assemblies of Three Soil-Associated Devosia species: D. insulae, D. limi, and D. soli.</title>
        <authorList>
            <person name="Hassan Y.I."/>
            <person name="Lepp D."/>
            <person name="Zhou T."/>
        </authorList>
    </citation>
    <scope>NUCLEOTIDE SEQUENCE [LARGE SCALE GENOMIC DNA]</scope>
    <source>
        <strain evidence="9 10">DS-56</strain>
    </source>
</reference>
<dbReference type="InterPro" id="IPR014776">
    <property type="entry name" value="4pyrrole_Mease_sub2"/>
</dbReference>
<dbReference type="Gene3D" id="3.40.50.11220">
    <property type="match status" value="1"/>
</dbReference>
<dbReference type="UniPathway" id="UPA00148"/>
<dbReference type="PANTHER" id="PTHR47036:SF1">
    <property type="entry name" value="COBALT-FACTOR III C(17)-METHYLTRANSFERASE-RELATED"/>
    <property type="match status" value="1"/>
</dbReference>
<evidence type="ECO:0000256" key="2">
    <source>
        <dbReference type="ARBA" id="ARBA00022573"/>
    </source>
</evidence>
<dbReference type="Gene3D" id="3.30.950.10">
    <property type="entry name" value="Methyltransferase, Cobalt-precorrin-4 Transmethylase, Domain 2"/>
    <property type="match status" value="1"/>
</dbReference>
<keyword evidence="10" id="KW-1185">Reference proteome</keyword>
<dbReference type="SUPFAM" id="SSF159672">
    <property type="entry name" value="CbiG N-terminal domain-like"/>
    <property type="match status" value="1"/>
</dbReference>
<dbReference type="Gene3D" id="3.30.420.180">
    <property type="entry name" value="CobE/GbiG C-terminal domain"/>
    <property type="match status" value="1"/>
</dbReference>
<comment type="pathway">
    <text evidence="1">Cofactor biosynthesis; adenosylcobalamin biosynthesis.</text>
</comment>
<evidence type="ECO:0000259" key="7">
    <source>
        <dbReference type="Pfam" id="PF01890"/>
    </source>
</evidence>
<dbReference type="RefSeq" id="WP_069910286.1">
    <property type="nucleotide sequence ID" value="NZ_LAJE02000202.1"/>
</dbReference>
<keyword evidence="4" id="KW-0808">Transferase</keyword>
<dbReference type="InterPro" id="IPR021744">
    <property type="entry name" value="CbiG_N"/>
</dbReference>
<dbReference type="InterPro" id="IPR006363">
    <property type="entry name" value="Cbl_synth_CobJ/CibH_dom"/>
</dbReference>
<dbReference type="NCBIfam" id="TIGR01466">
    <property type="entry name" value="cobJ_cbiH"/>
    <property type="match status" value="1"/>
</dbReference>
<dbReference type="InterPro" id="IPR038029">
    <property type="entry name" value="GbiG_N_sf"/>
</dbReference>
<evidence type="ECO:0000313" key="10">
    <source>
        <dbReference type="Proteomes" id="UP000095463"/>
    </source>
</evidence>
<keyword evidence="3" id="KW-0489">Methyltransferase</keyword>
<comment type="caution">
    <text evidence="9">The sequence shown here is derived from an EMBL/GenBank/DDBJ whole genome shotgun (WGS) entry which is preliminary data.</text>
</comment>
<name>A0A1E5XPL0_9HYPH</name>
<dbReference type="Pfam" id="PF00590">
    <property type="entry name" value="TP_methylase"/>
    <property type="match status" value="1"/>
</dbReference>
<evidence type="ECO:0000256" key="5">
    <source>
        <dbReference type="ARBA" id="ARBA00022691"/>
    </source>
</evidence>
<dbReference type="OrthoDB" id="9772960at2"/>
<keyword evidence="2" id="KW-0169">Cobalamin biosynthesis</keyword>
<feature type="domain" description="CobE/GbiG C-terminal" evidence="7">
    <location>
        <begin position="199"/>
        <end position="314"/>
    </location>
</feature>
<accession>A0A1E5XPL0</accession>
<evidence type="ECO:0000256" key="4">
    <source>
        <dbReference type="ARBA" id="ARBA00022679"/>
    </source>
</evidence>
<dbReference type="Proteomes" id="UP000095463">
    <property type="component" value="Unassembled WGS sequence"/>
</dbReference>
<dbReference type="Pfam" id="PF11760">
    <property type="entry name" value="CbiG_N"/>
    <property type="match status" value="1"/>
</dbReference>